<reference evidence="2 3" key="1">
    <citation type="submission" date="2019-02" db="EMBL/GenBank/DDBJ databases">
        <title>Pedobacter sp. RP-3-21 sp. nov., isolated from Arctic soil.</title>
        <authorList>
            <person name="Dahal R.H."/>
        </authorList>
    </citation>
    <scope>NUCLEOTIDE SEQUENCE [LARGE SCALE GENOMIC DNA]</scope>
    <source>
        <strain evidence="2 3">RP-3-21</strain>
    </source>
</reference>
<keyword evidence="1" id="KW-0732">Signal</keyword>
<organism evidence="2 3">
    <name type="scientific">Pedobacter psychrodurus</name>
    <dbReference type="NCBI Taxonomy" id="2530456"/>
    <lineage>
        <taxon>Bacteria</taxon>
        <taxon>Pseudomonadati</taxon>
        <taxon>Bacteroidota</taxon>
        <taxon>Sphingobacteriia</taxon>
        <taxon>Sphingobacteriales</taxon>
        <taxon>Sphingobacteriaceae</taxon>
        <taxon>Pedobacter</taxon>
    </lineage>
</organism>
<dbReference type="RefSeq" id="WP_131528809.1">
    <property type="nucleotide sequence ID" value="NZ_SJSO01000005.1"/>
</dbReference>
<proteinExistence type="predicted"/>
<feature type="signal peptide" evidence="1">
    <location>
        <begin position="1"/>
        <end position="24"/>
    </location>
</feature>
<evidence type="ECO:0000313" key="3">
    <source>
        <dbReference type="Proteomes" id="UP000293925"/>
    </source>
</evidence>
<protein>
    <submittedName>
        <fullName evidence="2">Uncharacterized protein</fullName>
    </submittedName>
</protein>
<name>A0A4R0PXU7_9SPHI</name>
<accession>A0A4R0PXU7</accession>
<evidence type="ECO:0000256" key="1">
    <source>
        <dbReference type="SAM" id="SignalP"/>
    </source>
</evidence>
<dbReference type="PROSITE" id="PS51257">
    <property type="entry name" value="PROKAR_LIPOPROTEIN"/>
    <property type="match status" value="1"/>
</dbReference>
<feature type="chain" id="PRO_5020328696" evidence="1">
    <location>
        <begin position="25"/>
        <end position="423"/>
    </location>
</feature>
<comment type="caution">
    <text evidence="2">The sequence shown here is derived from an EMBL/GenBank/DDBJ whole genome shotgun (WGS) entry which is preliminary data.</text>
</comment>
<dbReference type="AlphaFoldDB" id="A0A4R0PXU7"/>
<dbReference type="Proteomes" id="UP000293925">
    <property type="component" value="Unassembled WGS sequence"/>
</dbReference>
<keyword evidence="3" id="KW-1185">Reference proteome</keyword>
<dbReference type="EMBL" id="SJSO01000005">
    <property type="protein sequence ID" value="TCD27782.1"/>
    <property type="molecule type" value="Genomic_DNA"/>
</dbReference>
<evidence type="ECO:0000313" key="2">
    <source>
        <dbReference type="EMBL" id="TCD27782.1"/>
    </source>
</evidence>
<sequence>MKKTLSLALLCTIMFVVFSCKRTAGPTSQNAIEEIASPERINAAKLYFAKDIQGFETDIESFSIHGGRIISPDWKTARIKKLTNGATALVLDIPSFKVDNEDYALRRNVVFLLKGDEVMYGRIVEVVGTKEAMAKYKFDLISQFNDLRIPSFEGNIISYDLKYRFLRGRGYKNGIYDGNVSALTTKPKLSDLSRKASFKGAPRLATSVTSFESNCSDFYLVTYYPDGSENWQFLYTSCSPSNSTPANVVQVGGGTPITPGTATPAEFGAPPNPIDGQVWHYVYPSGTSIDFTYNKERDAWLLPDIQALVDGAIEMIDPPRVGPKFGGKFLTTLALVAVVEPSFVGEVIWGAAATVYLGIYIYDRITFLRQTQGREGDLDFCVNAYVGCTEQTPSAACDACLSFCRVQGYWDSARCPGVRPVLR</sequence>
<gene>
    <name evidence="2" type="ORF">EZ456_07490</name>
</gene>
<dbReference type="OrthoDB" id="949994at2"/>